<dbReference type="InterPro" id="IPR016120">
    <property type="entry name" value="Sig_transdc_His_kin_SpoOB"/>
</dbReference>
<protein>
    <submittedName>
        <fullName evidence="5">Sporulation protein</fullName>
    </submittedName>
</protein>
<gene>
    <name evidence="5" type="ORF">GS3922_03155</name>
</gene>
<accession>A0ABN4NDV6</accession>
<evidence type="ECO:0000256" key="3">
    <source>
        <dbReference type="ARBA" id="ARBA00022777"/>
    </source>
</evidence>
<evidence type="ECO:0000313" key="6">
    <source>
        <dbReference type="Proteomes" id="UP000076226"/>
    </source>
</evidence>
<dbReference type="Gene3D" id="3.30.565.30">
    <property type="entry name" value="Sporulation initiation phosphotransferase B (SpoOB), C-terminal domain"/>
    <property type="match status" value="1"/>
</dbReference>
<keyword evidence="1" id="KW-0597">Phosphoprotein</keyword>
<evidence type="ECO:0000256" key="2">
    <source>
        <dbReference type="ARBA" id="ARBA00022679"/>
    </source>
</evidence>
<dbReference type="SUPFAM" id="SSF55890">
    <property type="entry name" value="Sporulation response regulatory protein Spo0B"/>
    <property type="match status" value="1"/>
</dbReference>
<dbReference type="InterPro" id="IPR037100">
    <property type="entry name" value="Spo0B_C_sf"/>
</dbReference>
<dbReference type="EMBL" id="CP014342">
    <property type="protein sequence ID" value="AMX82755.1"/>
    <property type="molecule type" value="Genomic_DNA"/>
</dbReference>
<name>A0ABN4NDV6_9BACL</name>
<dbReference type="RefSeq" id="WP_063165140.1">
    <property type="nucleotide sequence ID" value="NZ_CP014342.1"/>
</dbReference>
<evidence type="ECO:0000313" key="5">
    <source>
        <dbReference type="EMBL" id="AMX82755.1"/>
    </source>
</evidence>
<dbReference type="Proteomes" id="UP000076226">
    <property type="component" value="Chromosome"/>
</dbReference>
<sequence>MDKRWTVVEVMRHARHDWLNKIQLIKGHLALNKIERVQEIINGIIGEMQQETRLTNLKAERFAELVMTYNWEPRPIFLEYEVTGGEADLSMYDERLTEWCCGFLHLLEMQADRQTENHVCLSIELSYGRASLFFDYRGAWQDGEAVRAWLERCEPAPPLRLVSFAVGTEELTVELELLFRPGGPYS</sequence>
<dbReference type="InterPro" id="IPR039506">
    <property type="entry name" value="SPOB_a"/>
</dbReference>
<dbReference type="Gene3D" id="1.10.287.130">
    <property type="match status" value="1"/>
</dbReference>
<evidence type="ECO:0000256" key="1">
    <source>
        <dbReference type="ARBA" id="ARBA00022553"/>
    </source>
</evidence>
<dbReference type="Pfam" id="PF14682">
    <property type="entry name" value="SPOB_ab"/>
    <property type="match status" value="1"/>
</dbReference>
<keyword evidence="2" id="KW-0808">Transferase</keyword>
<dbReference type="Pfam" id="PF14689">
    <property type="entry name" value="SPOB_a"/>
    <property type="match status" value="1"/>
</dbReference>
<organism evidence="5 6">
    <name type="scientific">Geobacillus subterraneus</name>
    <dbReference type="NCBI Taxonomy" id="129338"/>
    <lineage>
        <taxon>Bacteria</taxon>
        <taxon>Bacillati</taxon>
        <taxon>Bacillota</taxon>
        <taxon>Bacilli</taxon>
        <taxon>Bacillales</taxon>
        <taxon>Anoxybacillaceae</taxon>
        <taxon>Geobacillus</taxon>
    </lineage>
</organism>
<keyword evidence="3" id="KW-0418">Kinase</keyword>
<proteinExistence type="predicted"/>
<dbReference type="SMART" id="SM01317">
    <property type="entry name" value="SPOB_ab"/>
    <property type="match status" value="1"/>
</dbReference>
<reference evidence="5 6" key="1">
    <citation type="submission" date="2016-02" db="EMBL/GenBank/DDBJ databases">
        <title>Complete genome sequence of Geobacillus subterraneus KCTC 3922T.</title>
        <authorList>
            <person name="Lee D.-W."/>
            <person name="Lee Y.-J."/>
            <person name="Lee S.-J."/>
            <person name="Park G.-S."/>
            <person name="Lee S.-J."/>
            <person name="Shin J.-H."/>
        </authorList>
    </citation>
    <scope>NUCLEOTIDE SEQUENCE [LARGE SCALE GENOMIC DNA]</scope>
    <source>
        <strain evidence="5 6">KCTC 3922</strain>
    </source>
</reference>
<dbReference type="InterPro" id="IPR016122">
    <property type="entry name" value="SpoOB_C"/>
</dbReference>
<keyword evidence="6" id="KW-1185">Reference proteome</keyword>
<evidence type="ECO:0000259" key="4">
    <source>
        <dbReference type="SMART" id="SM01317"/>
    </source>
</evidence>
<feature type="domain" description="Sporulation initiation phosphotransferase B C-terminal" evidence="4">
    <location>
        <begin position="59"/>
        <end position="173"/>
    </location>
</feature>